<keyword evidence="4 13" id="KW-0732">Signal</keyword>
<keyword evidence="3 12" id="KW-0812">Transmembrane</keyword>
<dbReference type="InterPro" id="IPR003598">
    <property type="entry name" value="Ig_sub2"/>
</dbReference>
<evidence type="ECO:0000256" key="13">
    <source>
        <dbReference type="SAM" id="SignalP"/>
    </source>
</evidence>
<dbReference type="PANTHER" id="PTHR23277">
    <property type="entry name" value="NECTIN-RELATED"/>
    <property type="match status" value="1"/>
</dbReference>
<dbReference type="SMART" id="SM00406">
    <property type="entry name" value="IGv"/>
    <property type="match status" value="1"/>
</dbReference>
<evidence type="ECO:0000256" key="7">
    <source>
        <dbReference type="ARBA" id="ARBA00022989"/>
    </source>
</evidence>
<feature type="chain" id="PRO_5044890435" description="Ig-like domain-containing protein" evidence="13">
    <location>
        <begin position="25"/>
        <end position="384"/>
    </location>
</feature>
<dbReference type="Pfam" id="PF08205">
    <property type="entry name" value="C2-set_2"/>
    <property type="match status" value="1"/>
</dbReference>
<dbReference type="GO" id="GO:0016020">
    <property type="term" value="C:membrane"/>
    <property type="evidence" value="ECO:0007669"/>
    <property type="project" value="UniProtKB-SubCell"/>
</dbReference>
<comment type="similarity">
    <text evidence="2">Belongs to the nectin family.</text>
</comment>
<dbReference type="InterPro" id="IPR013783">
    <property type="entry name" value="Ig-like_fold"/>
</dbReference>
<dbReference type="SUPFAM" id="SSF48726">
    <property type="entry name" value="Immunoglobulin"/>
    <property type="match status" value="3"/>
</dbReference>
<dbReference type="Proteomes" id="UP001619887">
    <property type="component" value="Unassembled WGS sequence"/>
</dbReference>
<evidence type="ECO:0000256" key="12">
    <source>
        <dbReference type="SAM" id="Phobius"/>
    </source>
</evidence>
<keyword evidence="5" id="KW-0677">Repeat</keyword>
<name>A0ABD2GRV1_PAGBO</name>
<dbReference type="InterPro" id="IPR013162">
    <property type="entry name" value="CD80_C2-set"/>
</dbReference>
<accession>A0ABD2GRV1</accession>
<keyword evidence="6" id="KW-0130">Cell adhesion</keyword>
<organism evidence="15 16">
    <name type="scientific">Pagothenia borchgrevinki</name>
    <name type="common">Bald rockcod</name>
    <name type="synonym">Trematomus borchgrevinki</name>
    <dbReference type="NCBI Taxonomy" id="8213"/>
    <lineage>
        <taxon>Eukaryota</taxon>
        <taxon>Metazoa</taxon>
        <taxon>Chordata</taxon>
        <taxon>Craniata</taxon>
        <taxon>Vertebrata</taxon>
        <taxon>Euteleostomi</taxon>
        <taxon>Actinopterygii</taxon>
        <taxon>Neopterygii</taxon>
        <taxon>Teleostei</taxon>
        <taxon>Neoteleostei</taxon>
        <taxon>Acanthomorphata</taxon>
        <taxon>Eupercaria</taxon>
        <taxon>Perciformes</taxon>
        <taxon>Notothenioidei</taxon>
        <taxon>Nototheniidae</taxon>
        <taxon>Pagothenia</taxon>
    </lineage>
</organism>
<dbReference type="InterPro" id="IPR003599">
    <property type="entry name" value="Ig_sub"/>
</dbReference>
<dbReference type="Gene3D" id="2.60.40.10">
    <property type="entry name" value="Immunoglobulins"/>
    <property type="match status" value="3"/>
</dbReference>
<evidence type="ECO:0000256" key="2">
    <source>
        <dbReference type="ARBA" id="ARBA00007810"/>
    </source>
</evidence>
<dbReference type="PROSITE" id="PS50835">
    <property type="entry name" value="IG_LIKE"/>
    <property type="match status" value="3"/>
</dbReference>
<evidence type="ECO:0000313" key="16">
    <source>
        <dbReference type="Proteomes" id="UP001619887"/>
    </source>
</evidence>
<feature type="signal peptide" evidence="13">
    <location>
        <begin position="1"/>
        <end position="24"/>
    </location>
</feature>
<dbReference type="EMBL" id="JBIYXZ010002076">
    <property type="protein sequence ID" value="KAL3056420.1"/>
    <property type="molecule type" value="Genomic_DNA"/>
</dbReference>
<evidence type="ECO:0000259" key="14">
    <source>
        <dbReference type="PROSITE" id="PS50835"/>
    </source>
</evidence>
<comment type="caution">
    <text evidence="15">The sequence shown here is derived from an EMBL/GenBank/DDBJ whole genome shotgun (WGS) entry which is preliminary data.</text>
</comment>
<feature type="domain" description="Ig-like" evidence="14">
    <location>
        <begin position="140"/>
        <end position="235"/>
    </location>
</feature>
<proteinExistence type="inferred from homology"/>
<comment type="subcellular location">
    <subcellularLocation>
        <location evidence="1">Membrane</location>
        <topology evidence="1">Single-pass membrane protein</topology>
    </subcellularLocation>
</comment>
<feature type="domain" description="Ig-like" evidence="14">
    <location>
        <begin position="236"/>
        <end position="318"/>
    </location>
</feature>
<dbReference type="GO" id="GO:0007155">
    <property type="term" value="P:cell adhesion"/>
    <property type="evidence" value="ECO:0007669"/>
    <property type="project" value="UniProtKB-KW"/>
</dbReference>
<gene>
    <name evidence="15" type="ORF">OYC64_018997</name>
</gene>
<evidence type="ECO:0000256" key="11">
    <source>
        <dbReference type="SAM" id="MobiDB-lite"/>
    </source>
</evidence>
<keyword evidence="16" id="KW-1185">Reference proteome</keyword>
<evidence type="ECO:0000256" key="10">
    <source>
        <dbReference type="ARBA" id="ARBA00023180"/>
    </source>
</evidence>
<evidence type="ECO:0000256" key="4">
    <source>
        <dbReference type="ARBA" id="ARBA00022729"/>
    </source>
</evidence>
<dbReference type="InterPro" id="IPR007110">
    <property type="entry name" value="Ig-like_dom"/>
</dbReference>
<dbReference type="PANTHER" id="PTHR23277:SF106">
    <property type="entry name" value="NECTIN-1 ISOFORM X1-RELATED"/>
    <property type="match status" value="1"/>
</dbReference>
<keyword evidence="8 12" id="KW-0472">Membrane</keyword>
<evidence type="ECO:0000256" key="3">
    <source>
        <dbReference type="ARBA" id="ARBA00022692"/>
    </source>
</evidence>
<keyword evidence="10" id="KW-0325">Glycoprotein</keyword>
<feature type="domain" description="Ig-like" evidence="14">
    <location>
        <begin position="6"/>
        <end position="136"/>
    </location>
</feature>
<dbReference type="Pfam" id="PF07686">
    <property type="entry name" value="V-set"/>
    <property type="match status" value="1"/>
</dbReference>
<keyword evidence="7 12" id="KW-1133">Transmembrane helix</keyword>
<evidence type="ECO:0000256" key="8">
    <source>
        <dbReference type="ARBA" id="ARBA00023136"/>
    </source>
</evidence>
<feature type="region of interest" description="Disordered" evidence="11">
    <location>
        <begin position="359"/>
        <end position="384"/>
    </location>
</feature>
<evidence type="ECO:0000313" key="15">
    <source>
        <dbReference type="EMBL" id="KAL3056420.1"/>
    </source>
</evidence>
<reference evidence="15 16" key="1">
    <citation type="journal article" date="2022" name="G3 (Bethesda)">
        <title>Evaluating Illumina-, Nanopore-, and PacBio-based genome assembly strategies with the bald notothen, Trematomus borchgrevinki.</title>
        <authorList>
            <person name="Rayamajhi N."/>
            <person name="Cheng C.C."/>
            <person name="Catchen J.M."/>
        </authorList>
    </citation>
    <scope>NUCLEOTIDE SEQUENCE [LARGE SCALE GENOMIC DNA]</scope>
    <source>
        <strain evidence="15">AGRC-2024</strain>
    </source>
</reference>
<dbReference type="SMART" id="SM00409">
    <property type="entry name" value="IG"/>
    <property type="match status" value="2"/>
</dbReference>
<evidence type="ECO:0000256" key="5">
    <source>
        <dbReference type="ARBA" id="ARBA00022737"/>
    </source>
</evidence>
<evidence type="ECO:0000256" key="1">
    <source>
        <dbReference type="ARBA" id="ARBA00004167"/>
    </source>
</evidence>
<feature type="transmembrane region" description="Helical" evidence="12">
    <location>
        <begin position="328"/>
        <end position="349"/>
    </location>
</feature>
<dbReference type="SMART" id="SM00408">
    <property type="entry name" value="IGc2"/>
    <property type="match status" value="2"/>
</dbReference>
<dbReference type="InterPro" id="IPR036179">
    <property type="entry name" value="Ig-like_dom_sf"/>
</dbReference>
<dbReference type="InterPro" id="IPR013106">
    <property type="entry name" value="Ig_V-set"/>
</dbReference>
<dbReference type="AlphaFoldDB" id="A0ABD2GRV1"/>
<keyword evidence="9" id="KW-1015">Disulfide bond</keyword>
<dbReference type="Pfam" id="PF13927">
    <property type="entry name" value="Ig_3"/>
    <property type="match status" value="1"/>
</dbReference>
<reference evidence="15 16" key="2">
    <citation type="journal article" date="2024" name="G3 (Bethesda)">
        <title>The genome of the cryopelagic Antarctic bald notothen, Trematomus borchgrevinki.</title>
        <authorList>
            <person name="Rayamajhi N."/>
            <person name="Rivera-Colon A.G."/>
            <person name="Minhas B.F."/>
            <person name="Cheng C.C."/>
            <person name="Catchen J.M."/>
        </authorList>
    </citation>
    <scope>NUCLEOTIDE SEQUENCE [LARGE SCALE GENOMIC DNA]</scope>
    <source>
        <strain evidence="15">AGRC-2024</strain>
    </source>
</reference>
<protein>
    <recommendedName>
        <fullName evidence="14">Ig-like domain-containing protein</fullName>
    </recommendedName>
</protein>
<evidence type="ECO:0000256" key="9">
    <source>
        <dbReference type="ARBA" id="ARBA00023157"/>
    </source>
</evidence>
<sequence>MHGVSPAASVFLSVFMLIQSTVEALQVIGGNVTVVQGGTANFPCQLIGATETLSQISWQKKTREKPQNNNFFTILKTGPQFVNGNGDDGRFKFIGDLKAKNGSLQLFRVTLMDEGTYTCIFTLFPSGIHKTEIPLNVLVPPVTILKDDHPILGNEEVSLVTCTAAGSKPPAAISWLTGALTGKVRESTTSTLNANSTTTTISSLLGVPTRELDGQLVKCVVTSAAMTMEETLPFTIQVYFSPMEVTILETSEGSFICEAEANPPANITWSRIDLPWPQSAVREDAVLRLKEMTPDLNGLYQCEASNQHGSKQQQLRVYVASGNCTACWVLFSLLFILIVAAVAAAGYLYKSGRIQWSGDRQPVPTNSSPPEEGQVLQDSSLMGR</sequence>
<evidence type="ECO:0000256" key="6">
    <source>
        <dbReference type="ARBA" id="ARBA00022889"/>
    </source>
</evidence>
<dbReference type="InterPro" id="IPR051427">
    <property type="entry name" value="Nectin/Nectin-like"/>
</dbReference>